<evidence type="ECO:0000256" key="4">
    <source>
        <dbReference type="ARBA" id="ARBA00023141"/>
    </source>
</evidence>
<keyword evidence="6" id="KW-0456">Lyase</keyword>
<keyword evidence="5" id="KW-0584">Phenylalanine biosynthesis</keyword>
<keyword evidence="4" id="KW-0057">Aromatic amino acid biosynthesis</keyword>
<dbReference type="InterPro" id="IPR001086">
    <property type="entry name" value="Preph_deHydtase"/>
</dbReference>
<dbReference type="InterPro" id="IPR018528">
    <property type="entry name" value="Preph_deHydtase_CS"/>
</dbReference>
<feature type="domain" description="Prephenate dehydratase" evidence="8">
    <location>
        <begin position="5"/>
        <end position="183"/>
    </location>
</feature>
<dbReference type="CDD" id="cd13631">
    <property type="entry name" value="PBP2_Ct-PDT_like"/>
    <property type="match status" value="1"/>
</dbReference>
<sequence>MNRINVAIQGGPSSFHDAAANALHPNKAITTVPCTTFGSLCAALAQGEVDAAVMAIENTLAGSLLPNYTLLQEHKLLATAEMWLPIDQNLMALPGQKLEDIHTVISHPVALAQCSRFLQQHPHLTPQETHDTADSAKAIQEQQLQGVAAIAGSAAASRYKLELLQELVADTPNNFTRFLLLQREPAAPATANKAILVFQKPLHTSTLTLALSLLQKNQVEVQLLQTLPAADSRAKLVAELEATHIEQLQEAIAHIRPLLEELHVLGLLQKAALPAPITQQETQETAIL</sequence>
<keyword evidence="3" id="KW-0028">Amino-acid biosynthesis</keyword>
<dbReference type="PANTHER" id="PTHR21022">
    <property type="entry name" value="PREPHENATE DEHYDRATASE P PROTEIN"/>
    <property type="match status" value="1"/>
</dbReference>
<evidence type="ECO:0000259" key="8">
    <source>
        <dbReference type="PROSITE" id="PS51171"/>
    </source>
</evidence>
<dbReference type="Gene3D" id="3.40.190.10">
    <property type="entry name" value="Periplasmic binding protein-like II"/>
    <property type="match status" value="2"/>
</dbReference>
<evidence type="ECO:0000313" key="10">
    <source>
        <dbReference type="Proteomes" id="UP001597094"/>
    </source>
</evidence>
<comment type="pathway">
    <text evidence="1">Amino-acid biosynthesis; L-phenylalanine biosynthesis; phenylpyruvate from prephenate: step 1/1.</text>
</comment>
<name>A0ABW3SRG8_9BACT</name>
<dbReference type="EC" id="4.2.1.51" evidence="2"/>
<reference evidence="10" key="1">
    <citation type="journal article" date="2019" name="Int. J. Syst. Evol. Microbiol.">
        <title>The Global Catalogue of Microorganisms (GCM) 10K type strain sequencing project: providing services to taxonomists for standard genome sequencing and annotation.</title>
        <authorList>
            <consortium name="The Broad Institute Genomics Platform"/>
            <consortium name="The Broad Institute Genome Sequencing Center for Infectious Disease"/>
            <person name="Wu L."/>
            <person name="Ma J."/>
        </authorList>
    </citation>
    <scope>NUCLEOTIDE SEQUENCE [LARGE SCALE GENOMIC DNA]</scope>
    <source>
        <strain evidence="10">JCM 31319</strain>
    </source>
</reference>
<dbReference type="PROSITE" id="PS51171">
    <property type="entry name" value="PREPHENATE_DEHYDR_3"/>
    <property type="match status" value="1"/>
</dbReference>
<protein>
    <recommendedName>
        <fullName evidence="2">prephenate dehydratase</fullName>
        <ecNumber evidence="2">4.2.1.51</ecNumber>
    </recommendedName>
</protein>
<evidence type="ECO:0000256" key="6">
    <source>
        <dbReference type="ARBA" id="ARBA00023239"/>
    </source>
</evidence>
<dbReference type="PANTHER" id="PTHR21022:SF19">
    <property type="entry name" value="PREPHENATE DEHYDRATASE-RELATED"/>
    <property type="match status" value="1"/>
</dbReference>
<evidence type="ECO:0000256" key="1">
    <source>
        <dbReference type="ARBA" id="ARBA00004741"/>
    </source>
</evidence>
<dbReference type="Pfam" id="PF00800">
    <property type="entry name" value="PDT"/>
    <property type="match status" value="1"/>
</dbReference>
<dbReference type="SUPFAM" id="SSF53850">
    <property type="entry name" value="Periplasmic binding protein-like II"/>
    <property type="match status" value="1"/>
</dbReference>
<accession>A0ABW3SRG8</accession>
<comment type="catalytic activity">
    <reaction evidence="7">
        <text>prephenate + H(+) = 3-phenylpyruvate + CO2 + H2O</text>
        <dbReference type="Rhea" id="RHEA:21648"/>
        <dbReference type="ChEBI" id="CHEBI:15377"/>
        <dbReference type="ChEBI" id="CHEBI:15378"/>
        <dbReference type="ChEBI" id="CHEBI:16526"/>
        <dbReference type="ChEBI" id="CHEBI:18005"/>
        <dbReference type="ChEBI" id="CHEBI:29934"/>
        <dbReference type="EC" id="4.2.1.51"/>
    </reaction>
</comment>
<dbReference type="PROSITE" id="PS00857">
    <property type="entry name" value="PREPHENATE_DEHYDR_1"/>
    <property type="match status" value="1"/>
</dbReference>
<comment type="caution">
    <text evidence="9">The sequence shown here is derived from an EMBL/GenBank/DDBJ whole genome shotgun (WGS) entry which is preliminary data.</text>
</comment>
<dbReference type="PIRSF" id="PIRSF001500">
    <property type="entry name" value="Chor_mut_pdt_Ppr"/>
    <property type="match status" value="1"/>
</dbReference>
<organism evidence="9 10">
    <name type="scientific">Pontibacter rugosus</name>
    <dbReference type="NCBI Taxonomy" id="1745966"/>
    <lineage>
        <taxon>Bacteria</taxon>
        <taxon>Pseudomonadati</taxon>
        <taxon>Bacteroidota</taxon>
        <taxon>Cytophagia</taxon>
        <taxon>Cytophagales</taxon>
        <taxon>Hymenobacteraceae</taxon>
        <taxon>Pontibacter</taxon>
    </lineage>
</organism>
<evidence type="ECO:0000313" key="9">
    <source>
        <dbReference type="EMBL" id="MFD1187326.1"/>
    </source>
</evidence>
<dbReference type="InterPro" id="IPR008242">
    <property type="entry name" value="Chor_mutase/pphenate_deHydtase"/>
</dbReference>
<evidence type="ECO:0000256" key="5">
    <source>
        <dbReference type="ARBA" id="ARBA00023222"/>
    </source>
</evidence>
<evidence type="ECO:0000256" key="2">
    <source>
        <dbReference type="ARBA" id="ARBA00013147"/>
    </source>
</evidence>
<proteinExistence type="predicted"/>
<dbReference type="RefSeq" id="WP_377528671.1">
    <property type="nucleotide sequence ID" value="NZ_JBHTLD010000132.1"/>
</dbReference>
<dbReference type="EMBL" id="JBHTLD010000132">
    <property type="protein sequence ID" value="MFD1187326.1"/>
    <property type="molecule type" value="Genomic_DNA"/>
</dbReference>
<evidence type="ECO:0000256" key="3">
    <source>
        <dbReference type="ARBA" id="ARBA00022605"/>
    </source>
</evidence>
<gene>
    <name evidence="9" type="ORF">ACFQ2O_14000</name>
</gene>
<dbReference type="Proteomes" id="UP001597094">
    <property type="component" value="Unassembled WGS sequence"/>
</dbReference>
<keyword evidence="10" id="KW-1185">Reference proteome</keyword>
<evidence type="ECO:0000256" key="7">
    <source>
        <dbReference type="ARBA" id="ARBA00047848"/>
    </source>
</evidence>